<dbReference type="AlphaFoldDB" id="A0A151ZIS5"/>
<name>A0A151ZIS5_TIELA</name>
<dbReference type="OMA" id="PCFGTFD"/>
<feature type="signal peptide" evidence="1">
    <location>
        <begin position="1"/>
        <end position="19"/>
    </location>
</feature>
<feature type="chain" id="PRO_5007593367" evidence="1">
    <location>
        <begin position="20"/>
        <end position="283"/>
    </location>
</feature>
<protein>
    <submittedName>
        <fullName evidence="2">Uncharacterized protein</fullName>
    </submittedName>
</protein>
<evidence type="ECO:0000256" key="1">
    <source>
        <dbReference type="SAM" id="SignalP"/>
    </source>
</evidence>
<sequence>MLYQYSLFLIILAIGFSFGAPVILEDSVYKAGEIATVATGNAQYQFTVPSDKSYPVGIIVQPCFGTFDVYVDWDKVPSTGNYKFRQLWDSSLREVGTSYVSVAAGTVINVLIVPIRDYKDYPAASFNVIVSTDEANEITAKTPIPAANGDIQLEMQDEGKTGLVTYQKTDNPQDTYSIYKFTGTAPGGSFPFSSCGIQKYATVVENPQVTQLDNNTEQAKFTGLDRNIATSVTIMVTRTGGYSNVYNLGILNDPSSSSQLKSQSLSSMFAFVLLSIFIRFSLF</sequence>
<reference evidence="2 3" key="1">
    <citation type="submission" date="2015-12" db="EMBL/GenBank/DDBJ databases">
        <title>Dictyostelia acquired genes for synthesis and detection of signals that induce cell-type specialization by lateral gene transfer from prokaryotes.</title>
        <authorList>
            <person name="Gloeckner G."/>
            <person name="Schaap P."/>
        </authorList>
    </citation>
    <scope>NUCLEOTIDE SEQUENCE [LARGE SCALE GENOMIC DNA]</scope>
    <source>
        <strain evidence="2 3">TK</strain>
    </source>
</reference>
<dbReference type="InParanoid" id="A0A151ZIS5"/>
<dbReference type="Proteomes" id="UP000076078">
    <property type="component" value="Unassembled WGS sequence"/>
</dbReference>
<keyword evidence="3" id="KW-1185">Reference proteome</keyword>
<dbReference type="EMBL" id="LODT01000025">
    <property type="protein sequence ID" value="KYQ93799.1"/>
    <property type="molecule type" value="Genomic_DNA"/>
</dbReference>
<evidence type="ECO:0000313" key="2">
    <source>
        <dbReference type="EMBL" id="KYQ93799.1"/>
    </source>
</evidence>
<proteinExistence type="predicted"/>
<dbReference type="FunCoup" id="A0A151ZIS5">
    <property type="interactions" value="738"/>
</dbReference>
<dbReference type="OrthoDB" id="18152at2759"/>
<evidence type="ECO:0000313" key="3">
    <source>
        <dbReference type="Proteomes" id="UP000076078"/>
    </source>
</evidence>
<comment type="caution">
    <text evidence="2">The sequence shown here is derived from an EMBL/GenBank/DDBJ whole genome shotgun (WGS) entry which is preliminary data.</text>
</comment>
<organism evidence="2 3">
    <name type="scientific">Tieghemostelium lacteum</name>
    <name type="common">Slime mold</name>
    <name type="synonym">Dictyostelium lacteum</name>
    <dbReference type="NCBI Taxonomy" id="361077"/>
    <lineage>
        <taxon>Eukaryota</taxon>
        <taxon>Amoebozoa</taxon>
        <taxon>Evosea</taxon>
        <taxon>Eumycetozoa</taxon>
        <taxon>Dictyostelia</taxon>
        <taxon>Dictyosteliales</taxon>
        <taxon>Raperosteliaceae</taxon>
        <taxon>Tieghemostelium</taxon>
    </lineage>
</organism>
<accession>A0A151ZIS5</accession>
<gene>
    <name evidence="2" type="ORF">DLAC_05194</name>
</gene>
<keyword evidence="1" id="KW-0732">Signal</keyword>